<evidence type="ECO:0000313" key="2">
    <source>
        <dbReference type="EMBL" id="CZT50120.1"/>
    </source>
</evidence>
<feature type="domain" description="2EXR" evidence="1">
    <location>
        <begin position="91"/>
        <end position="177"/>
    </location>
</feature>
<keyword evidence="3" id="KW-1185">Reference proteome</keyword>
<dbReference type="PANTHER" id="PTHR35910:SF6">
    <property type="entry name" value="2EXR DOMAIN-CONTAINING PROTEIN"/>
    <property type="match status" value="1"/>
</dbReference>
<gene>
    <name evidence="2" type="ORF">RSE6_11053</name>
</gene>
<dbReference type="PANTHER" id="PTHR35910">
    <property type="entry name" value="2EXR DOMAIN-CONTAINING PROTEIN"/>
    <property type="match status" value="1"/>
</dbReference>
<organism evidence="2 3">
    <name type="scientific">Rhynchosporium secalis</name>
    <name type="common">Barley scald fungus</name>
    <dbReference type="NCBI Taxonomy" id="38038"/>
    <lineage>
        <taxon>Eukaryota</taxon>
        <taxon>Fungi</taxon>
        <taxon>Dikarya</taxon>
        <taxon>Ascomycota</taxon>
        <taxon>Pezizomycotina</taxon>
        <taxon>Leotiomycetes</taxon>
        <taxon>Helotiales</taxon>
        <taxon>Ploettnerulaceae</taxon>
        <taxon>Rhynchosporium</taxon>
    </lineage>
</organism>
<dbReference type="Proteomes" id="UP000177625">
    <property type="component" value="Unassembled WGS sequence"/>
</dbReference>
<reference evidence="3" key="1">
    <citation type="submission" date="2016-03" db="EMBL/GenBank/DDBJ databases">
        <authorList>
            <person name="Guldener U."/>
        </authorList>
    </citation>
    <scope>NUCLEOTIDE SEQUENCE [LARGE SCALE GENOMIC DNA]</scope>
</reference>
<name>A0A1E1MM12_RHYSE</name>
<evidence type="ECO:0000259" key="1">
    <source>
        <dbReference type="Pfam" id="PF20150"/>
    </source>
</evidence>
<dbReference type="EMBL" id="FJVC01000412">
    <property type="protein sequence ID" value="CZT50120.1"/>
    <property type="molecule type" value="Genomic_DNA"/>
</dbReference>
<accession>A0A1E1MM12</accession>
<dbReference type="AlphaFoldDB" id="A0A1E1MM12"/>
<proteinExistence type="predicted"/>
<sequence length="422" mass="48409">MAAPFPLQQPSSHRQPLYLPSALRGILTSSKCKHRIQETLPSTSESSTHYRRRIFEHLPQPENLQLEPAPNFSREAYTHSHPAILHSSPSQIPCEFRVIIWKRVQTSERRVIGDTHIARDEGGNQATAVFSSNTPSSPQLRVNQETRETWINRYDIIFQDRRCSVCRNYVGFDIDIVVIPDMITRVETTYPRTTSACNSIGLHPGPSCCLERDLFTDLLGPGPYTLEITNLLHFKATSLVKITLVCVTSHSQAPSIFHTNKESQKVGMASCEVIIQDKHISAIRKYVNSNLDVFVFPTLTQETQIRGTLVISDNLRSIFRRVKNVELDIEHSRWALDYTAAFSKSADVVRRVIYFCKFKSLDELCLKSIYPTIHLVGQREIQEEVEERFRREITLLLSTQLRDLDFHKVPIITFDMPDDLLY</sequence>
<dbReference type="Pfam" id="PF20150">
    <property type="entry name" value="2EXR"/>
    <property type="match status" value="1"/>
</dbReference>
<dbReference type="InterPro" id="IPR045518">
    <property type="entry name" value="2EXR"/>
</dbReference>
<evidence type="ECO:0000313" key="3">
    <source>
        <dbReference type="Proteomes" id="UP000177625"/>
    </source>
</evidence>
<protein>
    <recommendedName>
        <fullName evidence="1">2EXR domain-containing protein</fullName>
    </recommendedName>
</protein>